<dbReference type="CDD" id="cd14003">
    <property type="entry name" value="STKc_AMPK-like"/>
    <property type="match status" value="1"/>
</dbReference>
<protein>
    <recommendedName>
        <fullName evidence="9">Protein kinase domain-containing protein</fullName>
    </recommendedName>
</protein>
<dbReference type="PROSITE" id="PS00108">
    <property type="entry name" value="PROTEIN_KINASE_ST"/>
    <property type="match status" value="1"/>
</dbReference>
<evidence type="ECO:0000313" key="11">
    <source>
        <dbReference type="Proteomes" id="UP001470230"/>
    </source>
</evidence>
<dbReference type="SUPFAM" id="SSF56112">
    <property type="entry name" value="Protein kinase-like (PK-like)"/>
    <property type="match status" value="1"/>
</dbReference>
<dbReference type="InterPro" id="IPR017441">
    <property type="entry name" value="Protein_kinase_ATP_BS"/>
</dbReference>
<evidence type="ECO:0000256" key="6">
    <source>
        <dbReference type="PROSITE-ProRule" id="PRU10141"/>
    </source>
</evidence>
<dbReference type="Pfam" id="PF00069">
    <property type="entry name" value="Pkinase"/>
    <property type="match status" value="1"/>
</dbReference>
<dbReference type="InterPro" id="IPR008271">
    <property type="entry name" value="Ser/Thr_kinase_AS"/>
</dbReference>
<organism evidence="10 11">
    <name type="scientific">Tritrichomonas musculus</name>
    <dbReference type="NCBI Taxonomy" id="1915356"/>
    <lineage>
        <taxon>Eukaryota</taxon>
        <taxon>Metamonada</taxon>
        <taxon>Parabasalia</taxon>
        <taxon>Tritrichomonadida</taxon>
        <taxon>Tritrichomonadidae</taxon>
        <taxon>Tritrichomonas</taxon>
    </lineage>
</organism>
<evidence type="ECO:0000256" key="7">
    <source>
        <dbReference type="RuleBase" id="RU000304"/>
    </source>
</evidence>
<dbReference type="InterPro" id="IPR000719">
    <property type="entry name" value="Prot_kinase_dom"/>
</dbReference>
<evidence type="ECO:0000259" key="9">
    <source>
        <dbReference type="PROSITE" id="PS50011"/>
    </source>
</evidence>
<dbReference type="PROSITE" id="PS50011">
    <property type="entry name" value="PROTEIN_KINASE_DOM"/>
    <property type="match status" value="1"/>
</dbReference>
<dbReference type="Gene3D" id="1.10.510.10">
    <property type="entry name" value="Transferase(Phosphotransferase) domain 1"/>
    <property type="match status" value="1"/>
</dbReference>
<accession>A0ABR2K883</accession>
<evidence type="ECO:0000256" key="5">
    <source>
        <dbReference type="ARBA" id="ARBA00022840"/>
    </source>
</evidence>
<proteinExistence type="inferred from homology"/>
<comment type="caution">
    <text evidence="10">The sequence shown here is derived from an EMBL/GenBank/DDBJ whole genome shotgun (WGS) entry which is preliminary data.</text>
</comment>
<keyword evidence="5 6" id="KW-0067">ATP-binding</keyword>
<evidence type="ECO:0000256" key="3">
    <source>
        <dbReference type="ARBA" id="ARBA00022741"/>
    </source>
</evidence>
<keyword evidence="1 7" id="KW-0723">Serine/threonine-protein kinase</keyword>
<dbReference type="SMART" id="SM00220">
    <property type="entry name" value="S_TKc"/>
    <property type="match status" value="1"/>
</dbReference>
<sequence length="468" mass="54144">MSQNNQPQMHQEAGKKKKHGIITYPDQIGQYTIEKTIGEGAFSIVKLTNNELNNKKYACKIVPIHMLEERDLYQRFELEVRISQLMRHPGVAAITDILKDDNNFYIFMEYYPKGNLLNYIVSRHKLDEKEAKGLIYQIFDALEYVHRQKVSHRDLKPENIMIDDSGRLRISDFGLSRFVGDDNLVKTPCGSPCYVSPECISGKFYDGLISDVWSCGVILYAMVTGMLPWTKRKMSDLFNQIRNADFKIPTYVSNQCANLIQMLLTVDPNKRITLEQAKHHTWFDGKPSNDSISLKYLEQMKNNDYESVPYLSTRKVDIYFRPDIDFDADNQFRGIRNIHAINKSMNQKNVDVSSPLLQINEAVKLLGDDIKFRKRDDDSEDSSSKEPNNVNLSIVSSSGQLIISSKLVTKEETPNSILTGDERVIIEEEEDNKDNNRSQIRRRDTRMKKGHRNSAQFPRRFEPISYIF</sequence>
<keyword evidence="11" id="KW-1185">Reference proteome</keyword>
<dbReference type="PANTHER" id="PTHR24346">
    <property type="entry name" value="MAP/MICROTUBULE AFFINITY-REGULATING KINASE"/>
    <property type="match status" value="1"/>
</dbReference>
<dbReference type="Proteomes" id="UP001470230">
    <property type="component" value="Unassembled WGS sequence"/>
</dbReference>
<comment type="similarity">
    <text evidence="7">Belongs to the protein kinase superfamily.</text>
</comment>
<evidence type="ECO:0000256" key="1">
    <source>
        <dbReference type="ARBA" id="ARBA00022527"/>
    </source>
</evidence>
<keyword evidence="3 6" id="KW-0547">Nucleotide-binding</keyword>
<dbReference type="EMBL" id="JAPFFF010000006">
    <property type="protein sequence ID" value="KAK8886986.1"/>
    <property type="molecule type" value="Genomic_DNA"/>
</dbReference>
<dbReference type="InterPro" id="IPR011009">
    <property type="entry name" value="Kinase-like_dom_sf"/>
</dbReference>
<name>A0ABR2K883_9EUKA</name>
<evidence type="ECO:0000256" key="2">
    <source>
        <dbReference type="ARBA" id="ARBA00022679"/>
    </source>
</evidence>
<evidence type="ECO:0000256" key="8">
    <source>
        <dbReference type="SAM" id="MobiDB-lite"/>
    </source>
</evidence>
<feature type="region of interest" description="Disordered" evidence="8">
    <location>
        <begin position="429"/>
        <end position="456"/>
    </location>
</feature>
<dbReference type="PROSITE" id="PS00107">
    <property type="entry name" value="PROTEIN_KINASE_ATP"/>
    <property type="match status" value="1"/>
</dbReference>
<reference evidence="10 11" key="1">
    <citation type="submission" date="2024-04" db="EMBL/GenBank/DDBJ databases">
        <title>Tritrichomonas musculus Genome.</title>
        <authorList>
            <person name="Alves-Ferreira E."/>
            <person name="Grigg M."/>
            <person name="Lorenzi H."/>
            <person name="Galac M."/>
        </authorList>
    </citation>
    <scope>NUCLEOTIDE SEQUENCE [LARGE SCALE GENOMIC DNA]</scope>
    <source>
        <strain evidence="10 11">EAF2021</strain>
    </source>
</reference>
<gene>
    <name evidence="10" type="ORF">M9Y10_038021</name>
</gene>
<keyword evidence="2" id="KW-0808">Transferase</keyword>
<feature type="binding site" evidence="6">
    <location>
        <position position="60"/>
    </location>
    <ligand>
        <name>ATP</name>
        <dbReference type="ChEBI" id="CHEBI:30616"/>
    </ligand>
</feature>
<evidence type="ECO:0000256" key="4">
    <source>
        <dbReference type="ARBA" id="ARBA00022777"/>
    </source>
</evidence>
<feature type="domain" description="Protein kinase" evidence="9">
    <location>
        <begin position="31"/>
        <end position="283"/>
    </location>
</feature>
<feature type="compositionally biased region" description="Basic residues" evidence="8">
    <location>
        <begin position="439"/>
        <end position="452"/>
    </location>
</feature>
<evidence type="ECO:0000313" key="10">
    <source>
        <dbReference type="EMBL" id="KAK8886986.1"/>
    </source>
</evidence>
<keyword evidence="4" id="KW-0418">Kinase</keyword>
<dbReference type="PANTHER" id="PTHR24346:SF82">
    <property type="entry name" value="KP78A-RELATED"/>
    <property type="match status" value="1"/>
</dbReference>